<dbReference type="SUPFAM" id="SSF53474">
    <property type="entry name" value="alpha/beta-Hydrolases"/>
    <property type="match status" value="1"/>
</dbReference>
<dbReference type="Proteomes" id="UP000199529">
    <property type="component" value="Unassembled WGS sequence"/>
</dbReference>
<gene>
    <name evidence="3" type="ORF">SAMN05216215_1010165</name>
</gene>
<dbReference type="Gene3D" id="3.40.50.1820">
    <property type="entry name" value="alpha/beta hydrolase"/>
    <property type="match status" value="1"/>
</dbReference>
<dbReference type="Pfam" id="PF00975">
    <property type="entry name" value="Thioesterase"/>
    <property type="match status" value="1"/>
</dbReference>
<dbReference type="InterPro" id="IPR012223">
    <property type="entry name" value="TEII"/>
</dbReference>
<sequence>MSEQRWLRSYLPRSQAEAQLICFPHAGGAMSAFRGWAELAGPSLDVLAVQYPGRQDRYADPLPADIGELADQIVPEIRPLLGRPTALFGHSMGATVAFEVARRLRPRFPSPLLRLFVSACDAPPARTPRATARGDAEIRDYVRDLGGAAASALEDDEMWQLALPSLRHDFHLVETYRYVPGAPLTCPVTAIAGDRDETVTLADVQRWQEVAVGEFEAHSLPGGHFYLDESLPDLIALLRNRLTAARSASTT</sequence>
<organism evidence="3 4">
    <name type="scientific">Saccharopolyspora shandongensis</name>
    <dbReference type="NCBI Taxonomy" id="418495"/>
    <lineage>
        <taxon>Bacteria</taxon>
        <taxon>Bacillati</taxon>
        <taxon>Actinomycetota</taxon>
        <taxon>Actinomycetes</taxon>
        <taxon>Pseudonocardiales</taxon>
        <taxon>Pseudonocardiaceae</taxon>
        <taxon>Saccharopolyspora</taxon>
    </lineage>
</organism>
<accession>A0A1H3BED1</accession>
<reference evidence="4" key="1">
    <citation type="submission" date="2016-10" db="EMBL/GenBank/DDBJ databases">
        <authorList>
            <person name="Varghese N."/>
            <person name="Submissions S."/>
        </authorList>
    </citation>
    <scope>NUCLEOTIDE SEQUENCE [LARGE SCALE GENOMIC DNA]</scope>
    <source>
        <strain evidence="4">CGMCC 4.3530</strain>
    </source>
</reference>
<proteinExistence type="inferred from homology"/>
<dbReference type="STRING" id="418495.SAMN05216215_1010165"/>
<evidence type="ECO:0000313" key="3">
    <source>
        <dbReference type="EMBL" id="SDX40277.1"/>
    </source>
</evidence>
<feature type="domain" description="Thioesterase" evidence="2">
    <location>
        <begin position="19"/>
        <end position="236"/>
    </location>
</feature>
<evidence type="ECO:0000256" key="1">
    <source>
        <dbReference type="ARBA" id="ARBA00007169"/>
    </source>
</evidence>
<dbReference type="PANTHER" id="PTHR11487">
    <property type="entry name" value="THIOESTERASE"/>
    <property type="match status" value="1"/>
</dbReference>
<dbReference type="AlphaFoldDB" id="A0A1H3BED1"/>
<name>A0A1H3BED1_9PSEU</name>
<protein>
    <submittedName>
        <fullName evidence="3">Surfactin synthase thioesterase subunit</fullName>
    </submittedName>
</protein>
<dbReference type="EMBL" id="FNOK01000010">
    <property type="protein sequence ID" value="SDX40277.1"/>
    <property type="molecule type" value="Genomic_DNA"/>
</dbReference>
<dbReference type="GO" id="GO:0008610">
    <property type="term" value="P:lipid biosynthetic process"/>
    <property type="evidence" value="ECO:0007669"/>
    <property type="project" value="TreeGrafter"/>
</dbReference>
<keyword evidence="4" id="KW-1185">Reference proteome</keyword>
<dbReference type="InterPro" id="IPR001031">
    <property type="entry name" value="Thioesterase"/>
</dbReference>
<evidence type="ECO:0000259" key="2">
    <source>
        <dbReference type="Pfam" id="PF00975"/>
    </source>
</evidence>
<evidence type="ECO:0000313" key="4">
    <source>
        <dbReference type="Proteomes" id="UP000199529"/>
    </source>
</evidence>
<comment type="similarity">
    <text evidence="1">Belongs to the thioesterase family.</text>
</comment>
<dbReference type="OrthoDB" id="4169718at2"/>
<dbReference type="RefSeq" id="WP_093265481.1">
    <property type="nucleotide sequence ID" value="NZ_FNOK01000010.1"/>
</dbReference>
<dbReference type="InterPro" id="IPR029058">
    <property type="entry name" value="AB_hydrolase_fold"/>
</dbReference>
<dbReference type="PANTHER" id="PTHR11487:SF0">
    <property type="entry name" value="S-ACYL FATTY ACID SYNTHASE THIOESTERASE, MEDIUM CHAIN"/>
    <property type="match status" value="1"/>
</dbReference>